<evidence type="ECO:0000313" key="14">
    <source>
        <dbReference type="Proteomes" id="UP001497482"/>
    </source>
</evidence>
<dbReference type="PROSITE" id="PS51362">
    <property type="entry name" value="TGF_BETA_2"/>
    <property type="match status" value="1"/>
</dbReference>
<evidence type="ECO:0000256" key="9">
    <source>
        <dbReference type="ARBA" id="ARBA00023180"/>
    </source>
</evidence>
<feature type="region of interest" description="Disordered" evidence="11">
    <location>
        <begin position="1"/>
        <end position="20"/>
    </location>
</feature>
<dbReference type="GO" id="GO:0009888">
    <property type="term" value="P:tissue development"/>
    <property type="evidence" value="ECO:0007669"/>
    <property type="project" value="UniProtKB-ARBA"/>
</dbReference>
<dbReference type="PRINTS" id="PR00669">
    <property type="entry name" value="INHIBINA"/>
</dbReference>
<evidence type="ECO:0000256" key="3">
    <source>
        <dbReference type="ARBA" id="ARBA00022473"/>
    </source>
</evidence>
<keyword evidence="4" id="KW-0964">Secreted</keyword>
<dbReference type="InterPro" id="IPR001111">
    <property type="entry name" value="TGF-b_propeptide"/>
</dbReference>
<keyword evidence="9" id="KW-0325">Glycoprotein</keyword>
<dbReference type="Pfam" id="PF00019">
    <property type="entry name" value="TGF_beta"/>
    <property type="match status" value="1"/>
</dbReference>
<keyword evidence="7 10" id="KW-0339">Growth factor</keyword>
<dbReference type="InterPro" id="IPR015615">
    <property type="entry name" value="TGF-beta-rel"/>
</dbReference>
<feature type="compositionally biased region" description="Basic and acidic residues" evidence="11">
    <location>
        <begin position="1"/>
        <end position="10"/>
    </location>
</feature>
<dbReference type="SMART" id="SM00204">
    <property type="entry name" value="TGFB"/>
    <property type="match status" value="1"/>
</dbReference>
<comment type="subcellular location">
    <subcellularLocation>
        <location evidence="1">Secreted</location>
    </subcellularLocation>
</comment>
<proteinExistence type="inferred from homology"/>
<gene>
    <name evidence="13" type="ORF">KC01_LOCUS2230</name>
</gene>
<evidence type="ECO:0000313" key="13">
    <source>
        <dbReference type="EMBL" id="CAL1569862.1"/>
    </source>
</evidence>
<dbReference type="CDD" id="cd13759">
    <property type="entry name" value="TGF_beta_NODAL"/>
    <property type="match status" value="1"/>
</dbReference>
<keyword evidence="6" id="KW-0732">Signal</keyword>
<keyword evidence="8" id="KW-1015">Disulfide bond</keyword>
<accession>A0AAV2J1W6</accession>
<dbReference type="InterPro" id="IPR001839">
    <property type="entry name" value="TGF-b_C"/>
</dbReference>
<keyword evidence="5" id="KW-0165">Cleavage on pair of basic residues</keyword>
<evidence type="ECO:0000256" key="4">
    <source>
        <dbReference type="ARBA" id="ARBA00022525"/>
    </source>
</evidence>
<dbReference type="InterPro" id="IPR017948">
    <property type="entry name" value="TGFb_CS"/>
</dbReference>
<dbReference type="EMBL" id="OZ035823">
    <property type="protein sequence ID" value="CAL1569862.1"/>
    <property type="molecule type" value="Genomic_DNA"/>
</dbReference>
<feature type="region of interest" description="Disordered" evidence="11">
    <location>
        <begin position="116"/>
        <end position="135"/>
    </location>
</feature>
<evidence type="ECO:0000256" key="5">
    <source>
        <dbReference type="ARBA" id="ARBA00022685"/>
    </source>
</evidence>
<keyword evidence="3" id="KW-0217">Developmental protein</keyword>
<dbReference type="InterPro" id="IPR029034">
    <property type="entry name" value="Cystine-knot_cytokine"/>
</dbReference>
<dbReference type="PANTHER" id="PTHR11848:SF159">
    <property type="entry name" value="NODAL HOMOLOG"/>
    <property type="match status" value="1"/>
</dbReference>
<evidence type="ECO:0000256" key="8">
    <source>
        <dbReference type="ARBA" id="ARBA00023157"/>
    </source>
</evidence>
<dbReference type="PANTHER" id="PTHR11848">
    <property type="entry name" value="TGF-BETA FAMILY"/>
    <property type="match status" value="1"/>
</dbReference>
<evidence type="ECO:0000256" key="11">
    <source>
        <dbReference type="SAM" id="MobiDB-lite"/>
    </source>
</evidence>
<dbReference type="GO" id="GO:0005125">
    <property type="term" value="F:cytokine activity"/>
    <property type="evidence" value="ECO:0007669"/>
    <property type="project" value="TreeGrafter"/>
</dbReference>
<feature type="region of interest" description="Disordered" evidence="11">
    <location>
        <begin position="269"/>
        <end position="313"/>
    </location>
</feature>
<dbReference type="SUPFAM" id="SSF57501">
    <property type="entry name" value="Cystine-knot cytokines"/>
    <property type="match status" value="1"/>
</dbReference>
<dbReference type="GO" id="GO:0008083">
    <property type="term" value="F:growth factor activity"/>
    <property type="evidence" value="ECO:0007669"/>
    <property type="project" value="UniProtKB-KW"/>
</dbReference>
<sequence length="433" mass="48910">MDHTRPDTRSLQRPPTARCSPDIRALHGPVLQSVTRICTDHSDERGIQPGNTMDLSFALLKLLVTLVVVSGAPRFSGLHPNMVLRDRSARSRHQSTRLPLYMMQLYRTMLTEDQANSPDIADPEEDNPGLHDSDSVTSLIAKSCQQIGNHWSVNFDMSSISGSNKVRLAELRIRLPAFSRSSHAYLDVHHQCMGPNCSKEPLFLGRVQAKPSSMQSPSSWKIFNITELLLGWVQVGPPSRPQEDTAGNTEMVHHSTTDRVMMVVFTRQSPSGHSEPTLIHTAEHSKYVQLDSSSKRRGRRKRHQENNQNHHHQSIVAGFAPNKTAEGKTGPLCRKVDMWVDFEKLGWSEWIVYPKRYNAFRCEGSCPTPVDETFTPTNHAYMQSLVRLHHPNKVPCVSCVPTRLASLSMLYFEDGNMVMRHHENMIVEECGCH</sequence>
<protein>
    <recommendedName>
        <fullName evidence="12">TGF-beta family profile domain-containing protein</fullName>
    </recommendedName>
</protein>
<feature type="domain" description="TGF-beta family profile" evidence="12">
    <location>
        <begin position="299"/>
        <end position="433"/>
    </location>
</feature>
<evidence type="ECO:0000256" key="2">
    <source>
        <dbReference type="ARBA" id="ARBA00006656"/>
    </source>
</evidence>
<dbReference type="Gene3D" id="2.10.90.10">
    <property type="entry name" value="Cystine-knot cytokines"/>
    <property type="match status" value="1"/>
</dbReference>
<dbReference type="Gene3D" id="2.60.120.970">
    <property type="match status" value="1"/>
</dbReference>
<evidence type="ECO:0000256" key="10">
    <source>
        <dbReference type="RuleBase" id="RU000354"/>
    </source>
</evidence>
<evidence type="ECO:0000259" key="12">
    <source>
        <dbReference type="PROSITE" id="PS51362"/>
    </source>
</evidence>
<dbReference type="Proteomes" id="UP001497482">
    <property type="component" value="Chromosome 1"/>
</dbReference>
<evidence type="ECO:0000256" key="7">
    <source>
        <dbReference type="ARBA" id="ARBA00023030"/>
    </source>
</evidence>
<comment type="similarity">
    <text evidence="2 10">Belongs to the TGF-beta family.</text>
</comment>
<dbReference type="PROSITE" id="PS00250">
    <property type="entry name" value="TGF_BETA_1"/>
    <property type="match status" value="1"/>
</dbReference>
<keyword evidence="14" id="KW-1185">Reference proteome</keyword>
<dbReference type="Pfam" id="PF00688">
    <property type="entry name" value="TGFb_propeptide"/>
    <property type="match status" value="1"/>
</dbReference>
<dbReference type="FunFam" id="2.10.90.10:FF:000026">
    <property type="entry name" value="Nodal homolog 3-A"/>
    <property type="match status" value="1"/>
</dbReference>
<feature type="compositionally biased region" description="Basic residues" evidence="11">
    <location>
        <begin position="295"/>
        <end position="313"/>
    </location>
</feature>
<evidence type="ECO:0000256" key="1">
    <source>
        <dbReference type="ARBA" id="ARBA00004613"/>
    </source>
</evidence>
<dbReference type="AlphaFoldDB" id="A0AAV2J1W6"/>
<organism evidence="13 14">
    <name type="scientific">Knipowitschia caucasica</name>
    <name type="common">Caucasian dwarf goby</name>
    <name type="synonym">Pomatoschistus caucasicus</name>
    <dbReference type="NCBI Taxonomy" id="637954"/>
    <lineage>
        <taxon>Eukaryota</taxon>
        <taxon>Metazoa</taxon>
        <taxon>Chordata</taxon>
        <taxon>Craniata</taxon>
        <taxon>Vertebrata</taxon>
        <taxon>Euteleostomi</taxon>
        <taxon>Actinopterygii</taxon>
        <taxon>Neopterygii</taxon>
        <taxon>Teleostei</taxon>
        <taxon>Neoteleostei</taxon>
        <taxon>Acanthomorphata</taxon>
        <taxon>Gobiaria</taxon>
        <taxon>Gobiiformes</taxon>
        <taxon>Gobioidei</taxon>
        <taxon>Gobiidae</taxon>
        <taxon>Gobiinae</taxon>
        <taxon>Knipowitschia</taxon>
    </lineage>
</organism>
<evidence type="ECO:0000256" key="6">
    <source>
        <dbReference type="ARBA" id="ARBA00022729"/>
    </source>
</evidence>
<name>A0AAV2J1W6_KNICA</name>
<reference evidence="13 14" key="1">
    <citation type="submission" date="2024-04" db="EMBL/GenBank/DDBJ databases">
        <authorList>
            <person name="Waldvogel A.-M."/>
            <person name="Schoenle A."/>
        </authorList>
    </citation>
    <scope>NUCLEOTIDE SEQUENCE [LARGE SCALE GENOMIC DNA]</scope>
</reference>
<dbReference type="GO" id="GO:0005615">
    <property type="term" value="C:extracellular space"/>
    <property type="evidence" value="ECO:0007669"/>
    <property type="project" value="TreeGrafter"/>
</dbReference>
<dbReference type="GO" id="GO:0007369">
    <property type="term" value="P:gastrulation"/>
    <property type="evidence" value="ECO:0007669"/>
    <property type="project" value="UniProtKB-ARBA"/>
</dbReference>